<dbReference type="STRING" id="67767.A0A0J7MM31"/>
<dbReference type="GO" id="GO:0015074">
    <property type="term" value="P:DNA integration"/>
    <property type="evidence" value="ECO:0007669"/>
    <property type="project" value="InterPro"/>
</dbReference>
<sequence>MSLSTVARQQNPPISKSTVHRVVKKFGNIVYVKRKATPKLTKKHKEKRLKFAQEVMSWKQDWHRVIFSDEKKFNLDGPDGWQYYWYDLRNDTQIFSKRQAGGGSVMVWAGFGSAGKTDIAFVDNRLNAAGYQQLLEQYFLPQSEHIGGPFFMFQQDNA</sequence>
<keyword evidence="3" id="KW-1185">Reference proteome</keyword>
<dbReference type="Gene3D" id="3.30.420.10">
    <property type="entry name" value="Ribonuclease H-like superfamily/Ribonuclease H"/>
    <property type="match status" value="1"/>
</dbReference>
<evidence type="ECO:0000313" key="2">
    <source>
        <dbReference type="EMBL" id="KMQ81650.1"/>
    </source>
</evidence>
<accession>A0A0J7MM31</accession>
<dbReference type="Pfam" id="PF01498">
    <property type="entry name" value="HTH_Tnp_Tc3_2"/>
    <property type="match status" value="1"/>
</dbReference>
<evidence type="ECO:0000313" key="3">
    <source>
        <dbReference type="Proteomes" id="UP000036403"/>
    </source>
</evidence>
<dbReference type="AlphaFoldDB" id="A0A0J7MM31"/>
<dbReference type="InterPro" id="IPR036397">
    <property type="entry name" value="RNaseH_sf"/>
</dbReference>
<protein>
    <submittedName>
        <fullName evidence="2">Transposable element tc3 transposase</fullName>
    </submittedName>
</protein>
<reference evidence="2 3" key="1">
    <citation type="submission" date="2015-04" db="EMBL/GenBank/DDBJ databases">
        <title>Lasius niger genome sequencing.</title>
        <authorList>
            <person name="Konorov E.A."/>
            <person name="Nikitin M.A."/>
            <person name="Kirill M.V."/>
            <person name="Chang P."/>
        </authorList>
    </citation>
    <scope>NUCLEOTIDE SEQUENCE [LARGE SCALE GENOMIC DNA]</scope>
    <source>
        <tissue evidence="2">Whole</tissue>
    </source>
</reference>
<dbReference type="OrthoDB" id="120326at2759"/>
<proteinExistence type="predicted"/>
<name>A0A0J7MM31_LASNI</name>
<gene>
    <name evidence="2" type="ORF">RF55_25649</name>
</gene>
<dbReference type="Proteomes" id="UP000036403">
    <property type="component" value="Unassembled WGS sequence"/>
</dbReference>
<feature type="non-terminal residue" evidence="2">
    <location>
        <position position="158"/>
    </location>
</feature>
<dbReference type="PaxDb" id="67767-A0A0J7MM31"/>
<dbReference type="EMBL" id="LBMM01033056">
    <property type="protein sequence ID" value="KMQ81650.1"/>
    <property type="molecule type" value="Genomic_DNA"/>
</dbReference>
<dbReference type="GO" id="GO:0006313">
    <property type="term" value="P:DNA transposition"/>
    <property type="evidence" value="ECO:0007669"/>
    <property type="project" value="InterPro"/>
</dbReference>
<comment type="caution">
    <text evidence="2">The sequence shown here is derived from an EMBL/GenBank/DDBJ whole genome shotgun (WGS) entry which is preliminary data.</text>
</comment>
<feature type="domain" description="Transposase Tc1-like" evidence="1">
    <location>
        <begin position="3"/>
        <end position="55"/>
    </location>
</feature>
<dbReference type="GO" id="GO:0003677">
    <property type="term" value="F:DNA binding"/>
    <property type="evidence" value="ECO:0007669"/>
    <property type="project" value="InterPro"/>
</dbReference>
<evidence type="ECO:0000259" key="1">
    <source>
        <dbReference type="Pfam" id="PF01498"/>
    </source>
</evidence>
<organism evidence="2 3">
    <name type="scientific">Lasius niger</name>
    <name type="common">Black garden ant</name>
    <dbReference type="NCBI Taxonomy" id="67767"/>
    <lineage>
        <taxon>Eukaryota</taxon>
        <taxon>Metazoa</taxon>
        <taxon>Ecdysozoa</taxon>
        <taxon>Arthropoda</taxon>
        <taxon>Hexapoda</taxon>
        <taxon>Insecta</taxon>
        <taxon>Pterygota</taxon>
        <taxon>Neoptera</taxon>
        <taxon>Endopterygota</taxon>
        <taxon>Hymenoptera</taxon>
        <taxon>Apocrita</taxon>
        <taxon>Aculeata</taxon>
        <taxon>Formicoidea</taxon>
        <taxon>Formicidae</taxon>
        <taxon>Formicinae</taxon>
        <taxon>Lasius</taxon>
        <taxon>Lasius</taxon>
    </lineage>
</organism>
<dbReference type="InterPro" id="IPR002492">
    <property type="entry name" value="Transposase_Tc1-like"/>
</dbReference>